<dbReference type="Pfam" id="PF00027">
    <property type="entry name" value="cNMP_binding"/>
    <property type="match status" value="1"/>
</dbReference>
<keyword evidence="2" id="KW-0238">DNA-binding</keyword>
<sequence>MTTTAAVPVGDRREHVRGALLACPQLHGLTPAALDALAGAASVRHYAAGDALFRTGETCESMFVLLRGAVVARTGSPDGDVVDVGVATAGQAFGYFEVLRPSPRAEDAVALRDATVLVLPAAVALRALRTSPDTLFALLGDLVRIVRQQNRAVVERVFHPVTRRVATLLLELEHRDDHIDLGGPQVLLAQRLGVARQTLNTALRSLAARGLLVVHPGGRTLTVDRAALVAYTTGASSDPV</sequence>
<organism evidence="5 6">
    <name type="scientific">Actinomycetospora chibensis</name>
    <dbReference type="NCBI Taxonomy" id="663606"/>
    <lineage>
        <taxon>Bacteria</taxon>
        <taxon>Bacillati</taxon>
        <taxon>Actinomycetota</taxon>
        <taxon>Actinomycetes</taxon>
        <taxon>Pseudonocardiales</taxon>
        <taxon>Pseudonocardiaceae</taxon>
        <taxon>Actinomycetospora</taxon>
    </lineage>
</organism>
<feature type="domain" description="Cyclic nucleotide-binding" evidence="4">
    <location>
        <begin position="25"/>
        <end position="145"/>
    </location>
</feature>
<reference evidence="6" key="1">
    <citation type="journal article" date="2019" name="Int. J. Syst. Evol. Microbiol.">
        <title>The Global Catalogue of Microorganisms (GCM) 10K type strain sequencing project: providing services to taxonomists for standard genome sequencing and annotation.</title>
        <authorList>
            <consortium name="The Broad Institute Genomics Platform"/>
            <consortium name="The Broad Institute Genome Sequencing Center for Infectious Disease"/>
            <person name="Wu L."/>
            <person name="Ma J."/>
        </authorList>
    </citation>
    <scope>NUCLEOTIDE SEQUENCE [LARGE SCALE GENOMIC DNA]</scope>
    <source>
        <strain evidence="6">CCUG 50347</strain>
    </source>
</reference>
<dbReference type="SUPFAM" id="SSF51206">
    <property type="entry name" value="cAMP-binding domain-like"/>
    <property type="match status" value="1"/>
</dbReference>
<comment type="caution">
    <text evidence="5">The sequence shown here is derived from an EMBL/GenBank/DDBJ whole genome shotgun (WGS) entry which is preliminary data.</text>
</comment>
<dbReference type="InterPro" id="IPR018490">
    <property type="entry name" value="cNMP-bd_dom_sf"/>
</dbReference>
<dbReference type="PANTHER" id="PTHR24567">
    <property type="entry name" value="CRP FAMILY TRANSCRIPTIONAL REGULATORY PROTEIN"/>
    <property type="match status" value="1"/>
</dbReference>
<dbReference type="PROSITE" id="PS50042">
    <property type="entry name" value="CNMP_BINDING_3"/>
    <property type="match status" value="1"/>
</dbReference>
<name>A0ABV9RUX1_9PSEU</name>
<dbReference type="InterPro" id="IPR014710">
    <property type="entry name" value="RmlC-like_jellyroll"/>
</dbReference>
<keyword evidence="3" id="KW-0804">Transcription</keyword>
<evidence type="ECO:0000313" key="6">
    <source>
        <dbReference type="Proteomes" id="UP001595909"/>
    </source>
</evidence>
<dbReference type="CDD" id="cd00038">
    <property type="entry name" value="CAP_ED"/>
    <property type="match status" value="1"/>
</dbReference>
<accession>A0ABV9RUX1</accession>
<dbReference type="Gene3D" id="2.60.120.10">
    <property type="entry name" value="Jelly Rolls"/>
    <property type="match status" value="1"/>
</dbReference>
<protein>
    <submittedName>
        <fullName evidence="5">Crp/Fnr family transcriptional regulator</fullName>
    </submittedName>
</protein>
<dbReference type="Proteomes" id="UP001595909">
    <property type="component" value="Unassembled WGS sequence"/>
</dbReference>
<dbReference type="Gene3D" id="1.10.10.10">
    <property type="entry name" value="Winged helix-like DNA-binding domain superfamily/Winged helix DNA-binding domain"/>
    <property type="match status" value="1"/>
</dbReference>
<dbReference type="EMBL" id="JBHSIM010000052">
    <property type="protein sequence ID" value="MFC4835932.1"/>
    <property type="molecule type" value="Genomic_DNA"/>
</dbReference>
<dbReference type="InterPro" id="IPR036388">
    <property type="entry name" value="WH-like_DNA-bd_sf"/>
</dbReference>
<dbReference type="Pfam" id="PF13545">
    <property type="entry name" value="HTH_Crp_2"/>
    <property type="match status" value="1"/>
</dbReference>
<dbReference type="InterPro" id="IPR000595">
    <property type="entry name" value="cNMP-bd_dom"/>
</dbReference>
<dbReference type="PANTHER" id="PTHR24567:SF74">
    <property type="entry name" value="HTH-TYPE TRANSCRIPTIONAL REGULATOR ARCR"/>
    <property type="match status" value="1"/>
</dbReference>
<evidence type="ECO:0000256" key="1">
    <source>
        <dbReference type="ARBA" id="ARBA00023015"/>
    </source>
</evidence>
<gene>
    <name evidence="5" type="ORF">ACFPEL_26235</name>
</gene>
<dbReference type="InterPro" id="IPR050397">
    <property type="entry name" value="Env_Response_Regulators"/>
</dbReference>
<proteinExistence type="predicted"/>
<keyword evidence="6" id="KW-1185">Reference proteome</keyword>
<dbReference type="SUPFAM" id="SSF46785">
    <property type="entry name" value="Winged helix' DNA-binding domain"/>
    <property type="match status" value="1"/>
</dbReference>
<evidence type="ECO:0000259" key="4">
    <source>
        <dbReference type="PROSITE" id="PS50042"/>
    </source>
</evidence>
<dbReference type="InterPro" id="IPR036390">
    <property type="entry name" value="WH_DNA-bd_sf"/>
</dbReference>
<dbReference type="InterPro" id="IPR012318">
    <property type="entry name" value="HTH_CRP"/>
</dbReference>
<dbReference type="RefSeq" id="WP_274189948.1">
    <property type="nucleotide sequence ID" value="NZ_BAABHN010000052.1"/>
</dbReference>
<evidence type="ECO:0000313" key="5">
    <source>
        <dbReference type="EMBL" id="MFC4835932.1"/>
    </source>
</evidence>
<keyword evidence="1" id="KW-0805">Transcription regulation</keyword>
<dbReference type="SMART" id="SM00100">
    <property type="entry name" value="cNMP"/>
    <property type="match status" value="1"/>
</dbReference>
<evidence type="ECO:0000256" key="3">
    <source>
        <dbReference type="ARBA" id="ARBA00023163"/>
    </source>
</evidence>
<evidence type="ECO:0000256" key="2">
    <source>
        <dbReference type="ARBA" id="ARBA00023125"/>
    </source>
</evidence>